<sequence>MNCFRYLMLIVTLISFIILLIAIASQPVYSIAVDKYNQKFNVKMGLFEVNVNDITLVNDSKKLNFAAYKPVRINLYQCKSFKAAMRALEAFNIAGVVFSFFGFMVALLLSFCKKKVKLPLMLFCVFGFAT</sequence>
<feature type="transmembrane region" description="Helical" evidence="1">
    <location>
        <begin position="90"/>
        <end position="112"/>
    </location>
</feature>
<protein>
    <submittedName>
        <fullName evidence="2">Uncharacterized protein</fullName>
    </submittedName>
</protein>
<keyword evidence="1" id="KW-0812">Transmembrane</keyword>
<evidence type="ECO:0000313" key="2">
    <source>
        <dbReference type="EMBL" id="JAG09678.1"/>
    </source>
</evidence>
<accession>A0A0A9WT67</accession>
<dbReference type="AlphaFoldDB" id="A0A0A9WT67"/>
<reference evidence="2" key="1">
    <citation type="journal article" date="2014" name="PLoS ONE">
        <title>Transcriptome-Based Identification of ABC Transporters in the Western Tarnished Plant Bug Lygus hesperus.</title>
        <authorList>
            <person name="Hull J.J."/>
            <person name="Chaney K."/>
            <person name="Geib S.M."/>
            <person name="Fabrick J.A."/>
            <person name="Brent C.S."/>
            <person name="Walsh D."/>
            <person name="Lavine L.C."/>
        </authorList>
    </citation>
    <scope>NUCLEOTIDE SEQUENCE</scope>
</reference>
<gene>
    <name evidence="2" type="ORF">CM83_4561</name>
</gene>
<reference evidence="2" key="2">
    <citation type="submission" date="2014-07" db="EMBL/GenBank/DDBJ databases">
        <authorList>
            <person name="Hull J."/>
        </authorList>
    </citation>
    <scope>NUCLEOTIDE SEQUENCE</scope>
</reference>
<name>A0A0A9WT67_LYGHE</name>
<evidence type="ECO:0000256" key="1">
    <source>
        <dbReference type="SAM" id="Phobius"/>
    </source>
</evidence>
<proteinExistence type="predicted"/>
<keyword evidence="1" id="KW-0472">Membrane</keyword>
<dbReference type="PANTHER" id="PTHR40741">
    <property type="entry name" value="AMASTIN-RELATED"/>
    <property type="match status" value="1"/>
</dbReference>
<keyword evidence="1" id="KW-1133">Transmembrane helix</keyword>
<organism evidence="2">
    <name type="scientific">Lygus hesperus</name>
    <name type="common">Western plant bug</name>
    <dbReference type="NCBI Taxonomy" id="30085"/>
    <lineage>
        <taxon>Eukaryota</taxon>
        <taxon>Metazoa</taxon>
        <taxon>Ecdysozoa</taxon>
        <taxon>Arthropoda</taxon>
        <taxon>Hexapoda</taxon>
        <taxon>Insecta</taxon>
        <taxon>Pterygota</taxon>
        <taxon>Neoptera</taxon>
        <taxon>Paraneoptera</taxon>
        <taxon>Hemiptera</taxon>
        <taxon>Heteroptera</taxon>
        <taxon>Panheteroptera</taxon>
        <taxon>Cimicomorpha</taxon>
        <taxon>Miridae</taxon>
        <taxon>Mirini</taxon>
        <taxon>Lygus</taxon>
    </lineage>
</organism>
<dbReference type="EMBL" id="GBHO01033926">
    <property type="protein sequence ID" value="JAG09678.1"/>
    <property type="molecule type" value="Transcribed_RNA"/>
</dbReference>
<dbReference type="Gene3D" id="1.20.140.150">
    <property type="match status" value="1"/>
</dbReference>
<dbReference type="PANTHER" id="PTHR40741:SF1">
    <property type="entry name" value="AMASTIN"/>
    <property type="match status" value="1"/>
</dbReference>